<dbReference type="KEGG" id="amr:AM1_5020"/>
<name>B0C5X4_ACAM1</name>
<keyword evidence="3" id="KW-1185">Reference proteome</keyword>
<evidence type="ECO:0000313" key="2">
    <source>
        <dbReference type="EMBL" id="ABW29986.1"/>
    </source>
</evidence>
<reference evidence="2 3" key="1">
    <citation type="journal article" date="2008" name="Proc. Natl. Acad. Sci. U.S.A.">
        <title>Niche adaptation and genome expansion in the chlorophyll d-producing cyanobacterium Acaryochloris marina.</title>
        <authorList>
            <person name="Swingley W.D."/>
            <person name="Chen M."/>
            <person name="Cheung P.C."/>
            <person name="Conrad A.L."/>
            <person name="Dejesa L.C."/>
            <person name="Hao J."/>
            <person name="Honchak B.M."/>
            <person name="Karbach L.E."/>
            <person name="Kurdoglu A."/>
            <person name="Lahiri S."/>
            <person name="Mastrian S.D."/>
            <person name="Miyashita H."/>
            <person name="Page L."/>
            <person name="Ramakrishna P."/>
            <person name="Satoh S."/>
            <person name="Sattley W.M."/>
            <person name="Shimada Y."/>
            <person name="Taylor H.L."/>
            <person name="Tomo T."/>
            <person name="Tsuchiya T."/>
            <person name="Wang Z.T."/>
            <person name="Raymond J."/>
            <person name="Mimuro M."/>
            <person name="Blankenship R.E."/>
            <person name="Touchman J.W."/>
        </authorList>
    </citation>
    <scope>NUCLEOTIDE SEQUENCE [LARGE SCALE GENOMIC DNA]</scope>
    <source>
        <strain evidence="3">MBIC 11017</strain>
    </source>
</reference>
<dbReference type="AlphaFoldDB" id="B0C5X4"/>
<dbReference type="EMBL" id="CP000828">
    <property type="protein sequence ID" value="ABW29986.1"/>
    <property type="molecule type" value="Genomic_DNA"/>
</dbReference>
<evidence type="ECO:0000256" key="1">
    <source>
        <dbReference type="SAM" id="Phobius"/>
    </source>
</evidence>
<dbReference type="Proteomes" id="UP000000268">
    <property type="component" value="Chromosome"/>
</dbReference>
<feature type="transmembrane region" description="Helical" evidence="1">
    <location>
        <begin position="6"/>
        <end position="30"/>
    </location>
</feature>
<gene>
    <name evidence="2" type="ordered locus">AM1_5020</name>
</gene>
<organism evidence="2 3">
    <name type="scientific">Acaryochloris marina (strain MBIC 11017)</name>
    <dbReference type="NCBI Taxonomy" id="329726"/>
    <lineage>
        <taxon>Bacteria</taxon>
        <taxon>Bacillati</taxon>
        <taxon>Cyanobacteriota</taxon>
        <taxon>Cyanophyceae</taxon>
        <taxon>Acaryochloridales</taxon>
        <taxon>Acaryochloridaceae</taxon>
        <taxon>Acaryochloris</taxon>
    </lineage>
</organism>
<accession>B0C5X4</accession>
<keyword evidence="1" id="KW-0472">Membrane</keyword>
<proteinExistence type="predicted"/>
<protein>
    <submittedName>
        <fullName evidence="2">Uncharacterized protein</fullName>
    </submittedName>
</protein>
<sequence>MKSHSWVYKYFFGSFEEVIYLSCIILSTFLNKLNNQNNTKEHKKAFLF</sequence>
<keyword evidence="1" id="KW-1133">Transmembrane helix</keyword>
<dbReference type="HOGENOM" id="CLU_3148202_0_0_3"/>
<keyword evidence="1" id="KW-0812">Transmembrane</keyword>
<evidence type="ECO:0000313" key="3">
    <source>
        <dbReference type="Proteomes" id="UP000000268"/>
    </source>
</evidence>